<sequence>MSRHLVGIIANPASGRDIRRLVAHGTIFDNNEKTAIVRRVLLALEAVGVTRVAYMPEHDFGILQRALDGHREGSPLTVEPLPMPVTGTGADSTQAAQLLCALNAGCIITLGGDGTNRAVAMGCGHVPLVPISTGTNNVFPSFLEGTIAGLAAGLVANGLADNKQHPIVERVPWLEVLIDGVSREHALIDVVVSSLPFVGSRAIWDLSSVREVILSRVAPATIGLSALGSALLDANKATDQFPGLHITLGEGDLQVLAALAPGLVRWVAINAYRRLALNDAVQLRPGVGTVALDGEREIELASTSAVTINLRADGPFVVKVEAALAAAARAGYLSRQISSSPTNAC</sequence>
<dbReference type="InterPro" id="IPR011391">
    <property type="entry name" value="AcoX_kinase"/>
</dbReference>
<keyword evidence="1" id="KW-0808">Transferase</keyword>
<reference evidence="1 2" key="1">
    <citation type="submission" date="2019-01" db="EMBL/GenBank/DDBJ databases">
        <title>Ktedonosporobacter rubrisoli SCAWS-G2.</title>
        <authorList>
            <person name="Huang Y."/>
            <person name="Yan B."/>
        </authorList>
    </citation>
    <scope>NUCLEOTIDE SEQUENCE [LARGE SCALE GENOMIC DNA]</scope>
    <source>
        <strain evidence="1 2">SCAWS-G2</strain>
    </source>
</reference>
<dbReference type="GO" id="GO:0051287">
    <property type="term" value="F:NAD binding"/>
    <property type="evidence" value="ECO:0007669"/>
    <property type="project" value="UniProtKB-ARBA"/>
</dbReference>
<name>A0A4P6K2F1_KTERU</name>
<keyword evidence="1" id="KW-0418">Kinase</keyword>
<evidence type="ECO:0000313" key="2">
    <source>
        <dbReference type="Proteomes" id="UP000290365"/>
    </source>
</evidence>
<dbReference type="KEGG" id="kbs:EPA93_39075"/>
<dbReference type="PIRSF" id="PIRSF018567">
    <property type="entry name" value="AcoX"/>
    <property type="match status" value="1"/>
</dbReference>
<dbReference type="InterPro" id="IPR039065">
    <property type="entry name" value="AcoX-like"/>
</dbReference>
<dbReference type="AlphaFoldDB" id="A0A4P6K2F1"/>
<dbReference type="EMBL" id="CP035758">
    <property type="protein sequence ID" value="QBD81656.1"/>
    <property type="molecule type" value="Genomic_DNA"/>
</dbReference>
<evidence type="ECO:0000313" key="1">
    <source>
        <dbReference type="EMBL" id="QBD81656.1"/>
    </source>
</evidence>
<dbReference type="PANTHER" id="PTHR40697">
    <property type="entry name" value="ACETOIN CATABOLISM PROTEIN X"/>
    <property type="match status" value="1"/>
</dbReference>
<gene>
    <name evidence="1" type="ORF">EPA93_39075</name>
</gene>
<dbReference type="GO" id="GO:0006741">
    <property type="term" value="P:NADP+ biosynthetic process"/>
    <property type="evidence" value="ECO:0007669"/>
    <property type="project" value="InterPro"/>
</dbReference>
<dbReference type="PANTHER" id="PTHR40697:SF3">
    <property type="entry name" value="ACETOIN CATABOLISM PROTEIN X"/>
    <property type="match status" value="1"/>
</dbReference>
<keyword evidence="2" id="KW-1185">Reference proteome</keyword>
<dbReference type="InterPro" id="IPR002504">
    <property type="entry name" value="NADK"/>
</dbReference>
<dbReference type="GO" id="GO:0005524">
    <property type="term" value="F:ATP binding"/>
    <property type="evidence" value="ECO:0007669"/>
    <property type="project" value="UniProtKB-ARBA"/>
</dbReference>
<dbReference type="RefSeq" id="WP_129892717.1">
    <property type="nucleotide sequence ID" value="NZ_CP035758.1"/>
</dbReference>
<dbReference type="InterPro" id="IPR016064">
    <property type="entry name" value="NAD/diacylglycerol_kinase_sf"/>
</dbReference>
<accession>A0A4P6K2F1</accession>
<dbReference type="GO" id="GO:0003951">
    <property type="term" value="F:NAD+ kinase activity"/>
    <property type="evidence" value="ECO:0007669"/>
    <property type="project" value="InterPro"/>
</dbReference>
<dbReference type="Pfam" id="PF01513">
    <property type="entry name" value="NAD_kinase"/>
    <property type="match status" value="1"/>
</dbReference>
<dbReference type="OrthoDB" id="4292700at2"/>
<proteinExistence type="predicted"/>
<dbReference type="SUPFAM" id="SSF111331">
    <property type="entry name" value="NAD kinase/diacylglycerol kinase-like"/>
    <property type="match status" value="1"/>
</dbReference>
<organism evidence="1 2">
    <name type="scientific">Ktedonosporobacter rubrisoli</name>
    <dbReference type="NCBI Taxonomy" id="2509675"/>
    <lineage>
        <taxon>Bacteria</taxon>
        <taxon>Bacillati</taxon>
        <taxon>Chloroflexota</taxon>
        <taxon>Ktedonobacteria</taxon>
        <taxon>Ktedonobacterales</taxon>
        <taxon>Ktedonosporobacteraceae</taxon>
        <taxon>Ktedonosporobacter</taxon>
    </lineage>
</organism>
<dbReference type="Proteomes" id="UP000290365">
    <property type="component" value="Chromosome"/>
</dbReference>
<protein>
    <submittedName>
        <fullName evidence="1">ATP-NAD kinase</fullName>
    </submittedName>
</protein>